<feature type="transmembrane region" description="Helical" evidence="8">
    <location>
        <begin position="418"/>
        <end position="439"/>
    </location>
</feature>
<dbReference type="OrthoDB" id="8904098at2759"/>
<name>A0A2R6QKC4_ACTCC</name>
<dbReference type="SUPFAM" id="SSF103473">
    <property type="entry name" value="MFS general substrate transporter"/>
    <property type="match status" value="1"/>
</dbReference>
<dbReference type="GO" id="GO:0016020">
    <property type="term" value="C:membrane"/>
    <property type="evidence" value="ECO:0007669"/>
    <property type="project" value="UniProtKB-SubCell"/>
</dbReference>
<evidence type="ECO:0000256" key="5">
    <source>
        <dbReference type="ARBA" id="ARBA00022989"/>
    </source>
</evidence>
<comment type="similarity">
    <text evidence="2">Belongs to the major facilitator superfamily. Proton-dependent oligopeptide transporter (POT/PTR) (TC 2.A.17) family.</text>
</comment>
<feature type="transmembrane region" description="Helical" evidence="8">
    <location>
        <begin position="382"/>
        <end position="406"/>
    </location>
</feature>
<feature type="transmembrane region" description="Helical" evidence="8">
    <location>
        <begin position="543"/>
        <end position="561"/>
    </location>
</feature>
<dbReference type="PANTHER" id="PTHR11654">
    <property type="entry name" value="OLIGOPEPTIDE TRANSPORTER-RELATED"/>
    <property type="match status" value="1"/>
</dbReference>
<dbReference type="AlphaFoldDB" id="A0A2R6QKC4"/>
<feature type="transmembrane region" description="Helical" evidence="8">
    <location>
        <begin position="221"/>
        <end position="242"/>
    </location>
</feature>
<dbReference type="EMBL" id="NKQK01000015">
    <property type="protein sequence ID" value="PSS09853.1"/>
    <property type="molecule type" value="Genomic_DNA"/>
</dbReference>
<accession>A0A2R6QKC4</accession>
<dbReference type="PROSITE" id="PS01022">
    <property type="entry name" value="PTR2_1"/>
    <property type="match status" value="1"/>
</dbReference>
<dbReference type="InterPro" id="IPR000109">
    <property type="entry name" value="POT_fam"/>
</dbReference>
<keyword evidence="10" id="KW-1185">Reference proteome</keyword>
<comment type="subcellular location">
    <subcellularLocation>
        <location evidence="1">Membrane</location>
        <topology evidence="1">Multi-pass membrane protein</topology>
    </subcellularLocation>
</comment>
<feature type="transmembrane region" description="Helical" evidence="8">
    <location>
        <begin position="459"/>
        <end position="486"/>
    </location>
</feature>
<dbReference type="GO" id="GO:0042937">
    <property type="term" value="F:tripeptide transmembrane transporter activity"/>
    <property type="evidence" value="ECO:0007669"/>
    <property type="project" value="InterPro"/>
</dbReference>
<evidence type="ECO:0000256" key="1">
    <source>
        <dbReference type="ARBA" id="ARBA00004141"/>
    </source>
</evidence>
<keyword evidence="5 8" id="KW-1133">Transmembrane helix</keyword>
<comment type="caution">
    <text evidence="9">The sequence shown here is derived from an EMBL/GenBank/DDBJ whole genome shotgun (WGS) entry which is preliminary data.</text>
</comment>
<evidence type="ECO:0000256" key="8">
    <source>
        <dbReference type="SAM" id="Phobius"/>
    </source>
</evidence>
<dbReference type="InterPro" id="IPR044739">
    <property type="entry name" value="NRT1/PTR"/>
</dbReference>
<organism evidence="9 10">
    <name type="scientific">Actinidia chinensis var. chinensis</name>
    <name type="common">Chinese soft-hair kiwi</name>
    <dbReference type="NCBI Taxonomy" id="1590841"/>
    <lineage>
        <taxon>Eukaryota</taxon>
        <taxon>Viridiplantae</taxon>
        <taxon>Streptophyta</taxon>
        <taxon>Embryophyta</taxon>
        <taxon>Tracheophyta</taxon>
        <taxon>Spermatophyta</taxon>
        <taxon>Magnoliopsida</taxon>
        <taxon>eudicotyledons</taxon>
        <taxon>Gunneridae</taxon>
        <taxon>Pentapetalae</taxon>
        <taxon>asterids</taxon>
        <taxon>Ericales</taxon>
        <taxon>Actinidiaceae</taxon>
        <taxon>Actinidia</taxon>
    </lineage>
</organism>
<dbReference type="InParanoid" id="A0A2R6QKC4"/>
<evidence type="ECO:0000313" key="9">
    <source>
        <dbReference type="EMBL" id="PSS09853.1"/>
    </source>
</evidence>
<evidence type="ECO:0000256" key="4">
    <source>
        <dbReference type="ARBA" id="ARBA00022692"/>
    </source>
</evidence>
<protein>
    <submittedName>
        <fullName evidence="9">Protein NRT1/ PTR FAMILY 5.6 like</fullName>
    </submittedName>
</protein>
<evidence type="ECO:0000256" key="7">
    <source>
        <dbReference type="ARBA" id="ARBA00044504"/>
    </source>
</evidence>
<dbReference type="InterPro" id="IPR036259">
    <property type="entry name" value="MFS_trans_sf"/>
</dbReference>
<dbReference type="InterPro" id="IPR018456">
    <property type="entry name" value="PTR2_symporter_CS"/>
</dbReference>
<feature type="transmembrane region" description="Helical" evidence="8">
    <location>
        <begin position="498"/>
        <end position="519"/>
    </location>
</feature>
<evidence type="ECO:0000256" key="3">
    <source>
        <dbReference type="ARBA" id="ARBA00022553"/>
    </source>
</evidence>
<dbReference type="GO" id="GO:0071916">
    <property type="term" value="F:dipeptide transmembrane transporter activity"/>
    <property type="evidence" value="ECO:0007669"/>
    <property type="project" value="InterPro"/>
</dbReference>
<dbReference type="FunCoup" id="A0A2R6QKC4">
    <property type="interactions" value="2059"/>
</dbReference>
<gene>
    <name evidence="9" type="ORF">CEY00_Acc16832</name>
</gene>
<reference evidence="9 10" key="1">
    <citation type="submission" date="2017-07" db="EMBL/GenBank/DDBJ databases">
        <title>An improved, manually edited Actinidia chinensis var. chinensis (kiwifruit) genome highlights the challenges associated with draft genomes and gene prediction in plants.</title>
        <authorList>
            <person name="Pilkington S."/>
            <person name="Crowhurst R."/>
            <person name="Hilario E."/>
            <person name="Nardozza S."/>
            <person name="Fraser L."/>
            <person name="Peng Y."/>
            <person name="Gunaseelan K."/>
            <person name="Simpson R."/>
            <person name="Tahir J."/>
            <person name="Deroles S."/>
            <person name="Templeton K."/>
            <person name="Luo Z."/>
            <person name="Davy M."/>
            <person name="Cheng C."/>
            <person name="Mcneilage M."/>
            <person name="Scaglione D."/>
            <person name="Liu Y."/>
            <person name="Zhang Q."/>
            <person name="Datson P."/>
            <person name="De Silva N."/>
            <person name="Gardiner S."/>
            <person name="Bassett H."/>
            <person name="Chagne D."/>
            <person name="Mccallum J."/>
            <person name="Dzierzon H."/>
            <person name="Deng C."/>
            <person name="Wang Y.-Y."/>
            <person name="Barron N."/>
            <person name="Manako K."/>
            <person name="Bowen J."/>
            <person name="Foster T."/>
            <person name="Erridge Z."/>
            <person name="Tiffin H."/>
            <person name="Waite C."/>
            <person name="Davies K."/>
            <person name="Grierson E."/>
            <person name="Laing W."/>
            <person name="Kirk R."/>
            <person name="Chen X."/>
            <person name="Wood M."/>
            <person name="Montefiori M."/>
            <person name="Brummell D."/>
            <person name="Schwinn K."/>
            <person name="Catanach A."/>
            <person name="Fullerton C."/>
            <person name="Li D."/>
            <person name="Meiyalaghan S."/>
            <person name="Nieuwenhuizen N."/>
            <person name="Read N."/>
            <person name="Prakash R."/>
            <person name="Hunter D."/>
            <person name="Zhang H."/>
            <person name="Mckenzie M."/>
            <person name="Knabel M."/>
            <person name="Harris A."/>
            <person name="Allan A."/>
            <person name="Chen A."/>
            <person name="Janssen B."/>
            <person name="Plunkett B."/>
            <person name="Dwamena C."/>
            <person name="Voogd C."/>
            <person name="Leif D."/>
            <person name="Lafferty D."/>
            <person name="Souleyre E."/>
            <person name="Varkonyi-Gasic E."/>
            <person name="Gambi F."/>
            <person name="Hanley J."/>
            <person name="Yao J.-L."/>
            <person name="Cheung J."/>
            <person name="David K."/>
            <person name="Warren B."/>
            <person name="Marsh K."/>
            <person name="Snowden K."/>
            <person name="Lin-Wang K."/>
            <person name="Brian L."/>
            <person name="Martinez-Sanchez M."/>
            <person name="Wang M."/>
            <person name="Ileperuma N."/>
            <person name="Macnee N."/>
            <person name="Campin R."/>
            <person name="Mcatee P."/>
            <person name="Drummond R."/>
            <person name="Espley R."/>
            <person name="Ireland H."/>
            <person name="Wu R."/>
            <person name="Atkinson R."/>
            <person name="Karunairetnam S."/>
            <person name="Bulley S."/>
            <person name="Chunkath S."/>
            <person name="Hanley Z."/>
            <person name="Storey R."/>
            <person name="Thrimawithana A."/>
            <person name="Thomson S."/>
            <person name="David C."/>
            <person name="Testolin R."/>
        </authorList>
    </citation>
    <scope>NUCLEOTIDE SEQUENCE [LARGE SCALE GENOMIC DNA]</scope>
    <source>
        <strain evidence="10">cv. Red5</strain>
        <tissue evidence="9">Young leaf</tissue>
    </source>
</reference>
<dbReference type="Proteomes" id="UP000241394">
    <property type="component" value="Chromosome LG15"/>
</dbReference>
<feature type="transmembrane region" description="Helical" evidence="8">
    <location>
        <begin position="55"/>
        <end position="72"/>
    </location>
</feature>
<dbReference type="OMA" id="CEDATCH"/>
<dbReference type="Pfam" id="PF00854">
    <property type="entry name" value="PTR2"/>
    <property type="match status" value="1"/>
</dbReference>
<evidence type="ECO:0000313" key="10">
    <source>
        <dbReference type="Proteomes" id="UP000241394"/>
    </source>
</evidence>
<evidence type="ECO:0000256" key="2">
    <source>
        <dbReference type="ARBA" id="ARBA00005982"/>
    </source>
</evidence>
<evidence type="ECO:0000256" key="6">
    <source>
        <dbReference type="ARBA" id="ARBA00023136"/>
    </source>
</evidence>
<keyword evidence="4 8" id="KW-0812">Transmembrane</keyword>
<dbReference type="CDD" id="cd17417">
    <property type="entry name" value="MFS_NPF5"/>
    <property type="match status" value="1"/>
</dbReference>
<comment type="similarity">
    <text evidence="7">Belongs to the major facilitator superfamily. Phosphate:H(+) symporter (TC 2.A.1.9) family.</text>
</comment>
<sequence>MDHEDRERGKSVGVDEEKWVCDSSVDHRGRVPLRASTGVWRASLFIIVIEFSERLSYFGISASLIIYLTSVIRQDLKTAAESSNYWTGVTTVMPLLGGFLADAYLGSFYTVLASSILYLLGLILLTMSRVVPALKPCDANNCQEPRKIHEVVFFLAIYLISIGTGGHKPSLQSFGADQFDNYHHKERIKKMSFFNWWNFGLCSGLMLGVTVIVYVQDHVSWAVADIVLTAVMAGSIVVFCAGRSFYRYRKPMGSPLTPFLHVLVAAIRKRKLAYPSNTAELYEVSKTENHGRLLCHTHKLKFLDKAAIVEDKEGSTEKQQSPWRLATVTKVEELKLILNMIPIWLATLPFGICVAQTSTFFIKQGTMLDRKIGRSFLIPPASLYALAAIGMIISVTLYEKVLLPFLRKATGNERGIKILQRIGIGMVFSVMTMIVAALVERKRLGLVEKNPLKGSTTMSVFWLAPQFFIIGFGDGFALVGLQEYFYDQVPDSMRSLGIAFYLSVIGVANFISSLLITIVDCVTEKWGKSWFGKDLNNSRLDNFYWFLAIITAVNLGGYVVLARRYSYKNEQGRGAVAVVDCYEGGDGVGTVA</sequence>
<proteinExistence type="inferred from homology"/>
<keyword evidence="6 8" id="KW-0472">Membrane</keyword>
<dbReference type="Gramene" id="PSS09853">
    <property type="protein sequence ID" value="PSS09853"/>
    <property type="gene ID" value="CEY00_Acc16832"/>
</dbReference>
<feature type="transmembrane region" description="Helical" evidence="8">
    <location>
        <begin position="193"/>
        <end position="215"/>
    </location>
</feature>
<feature type="transmembrane region" description="Helical" evidence="8">
    <location>
        <begin position="107"/>
        <end position="125"/>
    </location>
</feature>
<reference evidence="10" key="2">
    <citation type="journal article" date="2018" name="BMC Genomics">
        <title>A manually annotated Actinidia chinensis var. chinensis (kiwifruit) genome highlights the challenges associated with draft genomes and gene prediction in plants.</title>
        <authorList>
            <person name="Pilkington S.M."/>
            <person name="Crowhurst R."/>
            <person name="Hilario E."/>
            <person name="Nardozza S."/>
            <person name="Fraser L."/>
            <person name="Peng Y."/>
            <person name="Gunaseelan K."/>
            <person name="Simpson R."/>
            <person name="Tahir J."/>
            <person name="Deroles S.C."/>
            <person name="Templeton K."/>
            <person name="Luo Z."/>
            <person name="Davy M."/>
            <person name="Cheng C."/>
            <person name="McNeilage M."/>
            <person name="Scaglione D."/>
            <person name="Liu Y."/>
            <person name="Zhang Q."/>
            <person name="Datson P."/>
            <person name="De Silva N."/>
            <person name="Gardiner S.E."/>
            <person name="Bassett H."/>
            <person name="Chagne D."/>
            <person name="McCallum J."/>
            <person name="Dzierzon H."/>
            <person name="Deng C."/>
            <person name="Wang Y.Y."/>
            <person name="Barron L."/>
            <person name="Manako K."/>
            <person name="Bowen J."/>
            <person name="Foster T.M."/>
            <person name="Erridge Z.A."/>
            <person name="Tiffin H."/>
            <person name="Waite C.N."/>
            <person name="Davies K.M."/>
            <person name="Grierson E.P."/>
            <person name="Laing W.A."/>
            <person name="Kirk R."/>
            <person name="Chen X."/>
            <person name="Wood M."/>
            <person name="Montefiori M."/>
            <person name="Brummell D.A."/>
            <person name="Schwinn K.E."/>
            <person name="Catanach A."/>
            <person name="Fullerton C."/>
            <person name="Li D."/>
            <person name="Meiyalaghan S."/>
            <person name="Nieuwenhuizen N."/>
            <person name="Read N."/>
            <person name="Prakash R."/>
            <person name="Hunter D."/>
            <person name="Zhang H."/>
            <person name="McKenzie M."/>
            <person name="Knabel M."/>
            <person name="Harris A."/>
            <person name="Allan A.C."/>
            <person name="Gleave A."/>
            <person name="Chen A."/>
            <person name="Janssen B.J."/>
            <person name="Plunkett B."/>
            <person name="Ampomah-Dwamena C."/>
            <person name="Voogd C."/>
            <person name="Leif D."/>
            <person name="Lafferty D."/>
            <person name="Souleyre E.J.F."/>
            <person name="Varkonyi-Gasic E."/>
            <person name="Gambi F."/>
            <person name="Hanley J."/>
            <person name="Yao J.L."/>
            <person name="Cheung J."/>
            <person name="David K.M."/>
            <person name="Warren B."/>
            <person name="Marsh K."/>
            <person name="Snowden K.C."/>
            <person name="Lin-Wang K."/>
            <person name="Brian L."/>
            <person name="Martinez-Sanchez M."/>
            <person name="Wang M."/>
            <person name="Ileperuma N."/>
            <person name="Macnee N."/>
            <person name="Campin R."/>
            <person name="McAtee P."/>
            <person name="Drummond R.S.M."/>
            <person name="Espley R.V."/>
            <person name="Ireland H.S."/>
            <person name="Wu R."/>
            <person name="Atkinson R.G."/>
            <person name="Karunairetnam S."/>
            <person name="Bulley S."/>
            <person name="Chunkath S."/>
            <person name="Hanley Z."/>
            <person name="Storey R."/>
            <person name="Thrimawithana A.H."/>
            <person name="Thomson S."/>
            <person name="David C."/>
            <person name="Testolin R."/>
            <person name="Huang H."/>
            <person name="Hellens R.P."/>
            <person name="Schaffer R.J."/>
        </authorList>
    </citation>
    <scope>NUCLEOTIDE SEQUENCE [LARGE SCALE GENOMIC DNA]</scope>
    <source>
        <strain evidence="10">cv. Red5</strain>
    </source>
</reference>
<keyword evidence="3" id="KW-0597">Phosphoprotein</keyword>
<dbReference type="Gene3D" id="1.20.1250.20">
    <property type="entry name" value="MFS general substrate transporter like domains"/>
    <property type="match status" value="1"/>
</dbReference>